<evidence type="ECO:0000256" key="1">
    <source>
        <dbReference type="ARBA" id="ARBA00012513"/>
    </source>
</evidence>
<dbReference type="InterPro" id="IPR008271">
    <property type="entry name" value="Ser/Thr_kinase_AS"/>
</dbReference>
<feature type="region of interest" description="Disordered" evidence="6">
    <location>
        <begin position="399"/>
        <end position="420"/>
    </location>
</feature>
<gene>
    <name evidence="8" type="ORF">MYCGRDRAFT_88859</name>
</gene>
<evidence type="ECO:0000259" key="7">
    <source>
        <dbReference type="PROSITE" id="PS50011"/>
    </source>
</evidence>
<dbReference type="HOGENOM" id="CLU_528071_0_0_1"/>
<keyword evidence="3" id="KW-0547">Nucleotide-binding</keyword>
<dbReference type="STRING" id="336722.F9WW65"/>
<evidence type="ECO:0000256" key="6">
    <source>
        <dbReference type="SAM" id="MobiDB-lite"/>
    </source>
</evidence>
<accession>F9WW65</accession>
<dbReference type="RefSeq" id="XP_003857668.1">
    <property type="nucleotide sequence ID" value="XM_003857620.1"/>
</dbReference>
<dbReference type="InterPro" id="IPR011009">
    <property type="entry name" value="Kinase-like_dom_sf"/>
</dbReference>
<keyword evidence="9" id="KW-1185">Reference proteome</keyword>
<dbReference type="EMBL" id="CM001196">
    <property type="protein sequence ID" value="EGP92644.1"/>
    <property type="molecule type" value="Genomic_DNA"/>
</dbReference>
<dbReference type="PROSITE" id="PS50011">
    <property type="entry name" value="PROTEIN_KINASE_DOM"/>
    <property type="match status" value="1"/>
</dbReference>
<protein>
    <recommendedName>
        <fullName evidence="1">non-specific serine/threonine protein kinase</fullName>
        <ecNumber evidence="1">2.7.11.1</ecNumber>
    </recommendedName>
</protein>
<dbReference type="Proteomes" id="UP000008062">
    <property type="component" value="Chromosome 1"/>
</dbReference>
<dbReference type="InterPro" id="IPR050660">
    <property type="entry name" value="NEK_Ser/Thr_kinase"/>
</dbReference>
<evidence type="ECO:0000256" key="5">
    <source>
        <dbReference type="ARBA" id="ARBA00022840"/>
    </source>
</evidence>
<feature type="region of interest" description="Disordered" evidence="6">
    <location>
        <begin position="460"/>
        <end position="488"/>
    </location>
</feature>
<feature type="compositionally biased region" description="Basic and acidic residues" evidence="6">
    <location>
        <begin position="460"/>
        <end position="469"/>
    </location>
</feature>
<dbReference type="PANTHER" id="PTHR43671:SF13">
    <property type="entry name" value="SERINE_THREONINE-PROTEIN KINASE NEK2"/>
    <property type="match status" value="1"/>
</dbReference>
<dbReference type="eggNOG" id="KOG1989">
    <property type="taxonomic scope" value="Eukaryota"/>
</dbReference>
<keyword evidence="2" id="KW-0808">Transferase</keyword>
<feature type="domain" description="Protein kinase" evidence="7">
    <location>
        <begin position="64"/>
        <end position="395"/>
    </location>
</feature>
<dbReference type="Gene3D" id="1.10.510.10">
    <property type="entry name" value="Transferase(Phosphotransferase) domain 1"/>
    <property type="match status" value="1"/>
</dbReference>
<keyword evidence="4" id="KW-0418">Kinase</keyword>
<dbReference type="GO" id="GO:0005737">
    <property type="term" value="C:cytoplasm"/>
    <property type="evidence" value="ECO:0007669"/>
    <property type="project" value="TreeGrafter"/>
</dbReference>
<dbReference type="SMART" id="SM00220">
    <property type="entry name" value="S_TKc"/>
    <property type="match status" value="1"/>
</dbReference>
<dbReference type="Pfam" id="PF00069">
    <property type="entry name" value="Pkinase"/>
    <property type="match status" value="1"/>
</dbReference>
<dbReference type="OrthoDB" id="310217at2759"/>
<evidence type="ECO:0000313" key="8">
    <source>
        <dbReference type="EMBL" id="EGP92644.1"/>
    </source>
</evidence>
<dbReference type="InParanoid" id="F9WW65"/>
<dbReference type="GO" id="GO:0004674">
    <property type="term" value="F:protein serine/threonine kinase activity"/>
    <property type="evidence" value="ECO:0007669"/>
    <property type="project" value="UniProtKB-EC"/>
</dbReference>
<dbReference type="GO" id="GO:0005634">
    <property type="term" value="C:nucleus"/>
    <property type="evidence" value="ECO:0007669"/>
    <property type="project" value="TreeGrafter"/>
</dbReference>
<organism evidence="8 9">
    <name type="scientific">Zymoseptoria tritici (strain CBS 115943 / IPO323)</name>
    <name type="common">Speckled leaf blotch fungus</name>
    <name type="synonym">Septoria tritici</name>
    <dbReference type="NCBI Taxonomy" id="336722"/>
    <lineage>
        <taxon>Eukaryota</taxon>
        <taxon>Fungi</taxon>
        <taxon>Dikarya</taxon>
        <taxon>Ascomycota</taxon>
        <taxon>Pezizomycotina</taxon>
        <taxon>Dothideomycetes</taxon>
        <taxon>Dothideomycetidae</taxon>
        <taxon>Mycosphaerellales</taxon>
        <taxon>Mycosphaerellaceae</taxon>
        <taxon>Zymoseptoria</taxon>
    </lineage>
</organism>
<dbReference type="InterPro" id="IPR000719">
    <property type="entry name" value="Prot_kinase_dom"/>
</dbReference>
<dbReference type="GO" id="GO:0007059">
    <property type="term" value="P:chromosome segregation"/>
    <property type="evidence" value="ECO:0007669"/>
    <property type="project" value="TreeGrafter"/>
</dbReference>
<dbReference type="KEGG" id="ztr:MYCGRDRAFT_88859"/>
<dbReference type="GO" id="GO:0005524">
    <property type="term" value="F:ATP binding"/>
    <property type="evidence" value="ECO:0007669"/>
    <property type="project" value="UniProtKB-KW"/>
</dbReference>
<reference evidence="8 9" key="1">
    <citation type="journal article" date="2011" name="PLoS Genet.">
        <title>Finished genome of the fungal wheat pathogen Mycosphaerella graminicola reveals dispensome structure, chromosome plasticity, and stealth pathogenesis.</title>
        <authorList>
            <person name="Goodwin S.B."/>
            <person name="Ben M'barek S."/>
            <person name="Dhillon B."/>
            <person name="Wittenberg A.H.J."/>
            <person name="Crane C.F."/>
            <person name="Hane J.K."/>
            <person name="Foster A.J."/>
            <person name="Van der Lee T.A.J."/>
            <person name="Grimwood J."/>
            <person name="Aerts A."/>
            <person name="Antoniw J."/>
            <person name="Bailey A."/>
            <person name="Bluhm B."/>
            <person name="Bowler J."/>
            <person name="Bristow J."/>
            <person name="van der Burgt A."/>
            <person name="Canto-Canche B."/>
            <person name="Churchill A.C.L."/>
            <person name="Conde-Ferraez L."/>
            <person name="Cools H.J."/>
            <person name="Coutinho P.M."/>
            <person name="Csukai M."/>
            <person name="Dehal P."/>
            <person name="De Wit P."/>
            <person name="Donzelli B."/>
            <person name="van de Geest H.C."/>
            <person name="van Ham R.C.H.J."/>
            <person name="Hammond-Kosack K.E."/>
            <person name="Henrissat B."/>
            <person name="Kilian A."/>
            <person name="Kobayashi A.K."/>
            <person name="Koopmann E."/>
            <person name="Kourmpetis Y."/>
            <person name="Kuzniar A."/>
            <person name="Lindquist E."/>
            <person name="Lombard V."/>
            <person name="Maliepaard C."/>
            <person name="Martins N."/>
            <person name="Mehrabi R."/>
            <person name="Nap J.P.H."/>
            <person name="Ponomarenko A."/>
            <person name="Rudd J.J."/>
            <person name="Salamov A."/>
            <person name="Schmutz J."/>
            <person name="Schouten H.J."/>
            <person name="Shapiro H."/>
            <person name="Stergiopoulos I."/>
            <person name="Torriani S.F.F."/>
            <person name="Tu H."/>
            <person name="de Vries R.P."/>
            <person name="Waalwijk C."/>
            <person name="Ware S.B."/>
            <person name="Wiebenga A."/>
            <person name="Zwiers L.-H."/>
            <person name="Oliver R.P."/>
            <person name="Grigoriev I.V."/>
            <person name="Kema G.H.J."/>
        </authorList>
    </citation>
    <scope>NUCLEOTIDE SEQUENCE [LARGE SCALE GENOMIC DNA]</scope>
    <source>
        <strain evidence="9">CBS 115943 / IPO323</strain>
    </source>
</reference>
<evidence type="ECO:0000256" key="4">
    <source>
        <dbReference type="ARBA" id="ARBA00022777"/>
    </source>
</evidence>
<keyword evidence="5" id="KW-0067">ATP-binding</keyword>
<evidence type="ECO:0000313" key="9">
    <source>
        <dbReference type="Proteomes" id="UP000008062"/>
    </source>
</evidence>
<dbReference type="AlphaFoldDB" id="F9WW65"/>
<evidence type="ECO:0000256" key="3">
    <source>
        <dbReference type="ARBA" id="ARBA00022741"/>
    </source>
</evidence>
<dbReference type="EC" id="2.7.11.1" evidence="1"/>
<dbReference type="GeneID" id="13403239"/>
<dbReference type="PANTHER" id="PTHR43671">
    <property type="entry name" value="SERINE/THREONINE-PROTEIN KINASE NEK"/>
    <property type="match status" value="1"/>
</dbReference>
<dbReference type="SUPFAM" id="SSF56112">
    <property type="entry name" value="Protein kinase-like (PK-like)"/>
    <property type="match status" value="1"/>
</dbReference>
<evidence type="ECO:0000256" key="2">
    <source>
        <dbReference type="ARBA" id="ARBA00022679"/>
    </source>
</evidence>
<sequence length="516" mass="57848">MAAKLFADFEVLAQVAASDARTRKFEINARKVATTEWNAIAPVDQNGLRPKLTLFHELHAQMEAETTTVLGDEPLSNVRDITNYIEKLRVRVDRRGDHVLNINRLMDLRSAGPERNRVDALAYLRRLRIKQGERRQDDRATITKLLRLLAAAEQRNLEGRLNDRWVGVGGTIAGGFSIPQIWVKRSTANVITDQRSNEWHPEPFLWSIFEDLVIAGLLLERGSLGPAAPAPGWDLIVHRDIKLGNIFLGTNTSDTFQGYPTAKLGDFGAACFVPANDQRRFGEFDHEDFGTETDKAPEQLDEVLFGRPNRRYKIGTKTNIWAIGNAMWGLVNYEEGDVQLEDGFREDYKVPAAFSDTHRGMYSSTLLRLITRCIQYLPENRPNLSTILFEIQRATGPGANDRANGLRNAPKNDPGFMTRRGPHLKAEQYKLRTLLTEWTEEIFPLPASRKRKSEDFSIDDRLVDTRDPDAASIASDDDLGGEQGSNMVPTQQDLAAGLVFDSDGREDGGVGYGRGT</sequence>
<name>F9WW65_ZYMTI</name>
<dbReference type="PROSITE" id="PS00108">
    <property type="entry name" value="PROTEIN_KINASE_ST"/>
    <property type="match status" value="1"/>
</dbReference>
<proteinExistence type="predicted"/>